<keyword evidence="1 4" id="KW-0436">Ligase</keyword>
<keyword evidence="3 4" id="KW-0067">ATP-binding</keyword>
<evidence type="ECO:0000313" key="5">
    <source>
        <dbReference type="EMBL" id="MEQ6290790.1"/>
    </source>
</evidence>
<keyword evidence="2 4" id="KW-0547">Nucleotide-binding</keyword>
<name>A0ABV1M545_9NEIS</name>
<comment type="function">
    <text evidence="4">ATP-dependent carboxylate-amine ligase which exhibits weak glutamate--cysteine ligase activity.</text>
</comment>
<dbReference type="InterPro" id="IPR011793">
    <property type="entry name" value="YbdK"/>
</dbReference>
<keyword evidence="6" id="KW-1185">Reference proteome</keyword>
<evidence type="ECO:0000256" key="4">
    <source>
        <dbReference type="HAMAP-Rule" id="MF_01609"/>
    </source>
</evidence>
<evidence type="ECO:0000256" key="3">
    <source>
        <dbReference type="ARBA" id="ARBA00022840"/>
    </source>
</evidence>
<organism evidence="5 6">
    <name type="scientific">Vogesella oryzagri</name>
    <dbReference type="NCBI Taxonomy" id="3160864"/>
    <lineage>
        <taxon>Bacteria</taxon>
        <taxon>Pseudomonadati</taxon>
        <taxon>Pseudomonadota</taxon>
        <taxon>Betaproteobacteria</taxon>
        <taxon>Neisseriales</taxon>
        <taxon>Chromobacteriaceae</taxon>
        <taxon>Vogesella</taxon>
    </lineage>
</organism>
<comment type="similarity">
    <text evidence="4">Belongs to the glutamate--cysteine ligase type 2 family. YbdK subfamily.</text>
</comment>
<proteinExistence type="inferred from homology"/>
<dbReference type="InterPro" id="IPR014746">
    <property type="entry name" value="Gln_synth/guanido_kin_cat_dom"/>
</dbReference>
<evidence type="ECO:0000313" key="6">
    <source>
        <dbReference type="Proteomes" id="UP001433638"/>
    </source>
</evidence>
<dbReference type="EC" id="6.3.2.2" evidence="4"/>
<dbReference type="InterPro" id="IPR050141">
    <property type="entry name" value="GCL_type2/YbdK_subfam"/>
</dbReference>
<dbReference type="Gene3D" id="3.30.590.20">
    <property type="match status" value="1"/>
</dbReference>
<evidence type="ECO:0000256" key="1">
    <source>
        <dbReference type="ARBA" id="ARBA00022598"/>
    </source>
</evidence>
<dbReference type="PANTHER" id="PTHR36510">
    <property type="entry name" value="GLUTAMATE--CYSTEINE LIGASE 2-RELATED"/>
    <property type="match status" value="1"/>
</dbReference>
<comment type="caution">
    <text evidence="5">The sequence shown here is derived from an EMBL/GenBank/DDBJ whole genome shotgun (WGS) entry which is preliminary data.</text>
</comment>
<accession>A0ABV1M545</accession>
<protein>
    <recommendedName>
        <fullName evidence="4">Putative glutamate--cysteine ligase 2</fullName>
        <ecNumber evidence="4">6.3.2.2</ecNumber>
    </recommendedName>
    <alternativeName>
        <fullName evidence="4">Gamma-glutamylcysteine synthetase 2</fullName>
        <shortName evidence="4">GCS 2</shortName>
        <shortName evidence="4">Gamma-GCS 2</shortName>
    </alternativeName>
</protein>
<dbReference type="GO" id="GO:0004357">
    <property type="term" value="F:glutamate-cysteine ligase activity"/>
    <property type="evidence" value="ECO:0007669"/>
    <property type="project" value="UniProtKB-EC"/>
</dbReference>
<dbReference type="EMBL" id="JBEFLD010000004">
    <property type="protein sequence ID" value="MEQ6290790.1"/>
    <property type="molecule type" value="Genomic_DNA"/>
</dbReference>
<dbReference type="HAMAP" id="MF_01609">
    <property type="entry name" value="Glu_cys_ligase_2"/>
    <property type="match status" value="1"/>
</dbReference>
<gene>
    <name evidence="5" type="ORF">ABNW52_09200</name>
</gene>
<evidence type="ECO:0000256" key="2">
    <source>
        <dbReference type="ARBA" id="ARBA00022741"/>
    </source>
</evidence>
<dbReference type="PANTHER" id="PTHR36510:SF1">
    <property type="entry name" value="GLUTAMATE--CYSTEINE LIGASE 2-RELATED"/>
    <property type="match status" value="1"/>
</dbReference>
<sequence>MHLDEFARSELGTLGVELEIQLLDRDTLDLKPCAEELLAKRESCDFPHFKQEVTCSMVEINSSIHHDTATLATELQHLAQRLQQLAASCGAIPCGGGTHPFQDWRERQISDKPRYQAFAEQYGYLARQFTVFGQHIHIGCPDGDTAIWLCHALGYYIPHLIALSAASPFVQGEATSFASSRSNTVLAFPNSGHLPGNIKNWQDFQSLATQLASCGVIQSLKDLYWDIRPKPEYGTVELRIFDTPYRLTRATELAAVVQALALYFVSTRPMLPGREALYSVYAYNRFQAARFGSIAEFIDVRCGQRRPLRDSLLQLLTESAPYAASQHAADCLLRLQQAIEQDTLDYQRAMRLAAQHQDLRLVQQQLAADWVAASAN</sequence>
<reference evidence="5" key="1">
    <citation type="submission" date="2024-06" db="EMBL/GenBank/DDBJ databases">
        <title>Genome sequence of Vogesella sp. MAHUQ-64.</title>
        <authorList>
            <person name="Huq M.A."/>
        </authorList>
    </citation>
    <scope>NUCLEOTIDE SEQUENCE</scope>
    <source>
        <strain evidence="5">MAHUQ-64</strain>
    </source>
</reference>
<dbReference type="NCBIfam" id="TIGR02050">
    <property type="entry name" value="gshA_cyan_rel"/>
    <property type="match status" value="1"/>
</dbReference>
<dbReference type="Pfam" id="PF04107">
    <property type="entry name" value="GCS2"/>
    <property type="match status" value="1"/>
</dbReference>
<dbReference type="NCBIfam" id="NF010040">
    <property type="entry name" value="PRK13516.1"/>
    <property type="match status" value="1"/>
</dbReference>
<dbReference type="SUPFAM" id="SSF55931">
    <property type="entry name" value="Glutamine synthetase/guanido kinase"/>
    <property type="match status" value="1"/>
</dbReference>
<comment type="catalytic activity">
    <reaction evidence="4">
        <text>L-cysteine + L-glutamate + ATP = gamma-L-glutamyl-L-cysteine + ADP + phosphate + H(+)</text>
        <dbReference type="Rhea" id="RHEA:13285"/>
        <dbReference type="ChEBI" id="CHEBI:15378"/>
        <dbReference type="ChEBI" id="CHEBI:29985"/>
        <dbReference type="ChEBI" id="CHEBI:30616"/>
        <dbReference type="ChEBI" id="CHEBI:35235"/>
        <dbReference type="ChEBI" id="CHEBI:43474"/>
        <dbReference type="ChEBI" id="CHEBI:58173"/>
        <dbReference type="ChEBI" id="CHEBI:456216"/>
        <dbReference type="EC" id="6.3.2.2"/>
    </reaction>
</comment>
<dbReference type="RefSeq" id="WP_349586707.1">
    <property type="nucleotide sequence ID" value="NZ_JBEFLD010000004.1"/>
</dbReference>
<dbReference type="InterPro" id="IPR006336">
    <property type="entry name" value="GCS2"/>
</dbReference>
<dbReference type="Proteomes" id="UP001433638">
    <property type="component" value="Unassembled WGS sequence"/>
</dbReference>